<organism evidence="4 5">
    <name type="scientific">Pseudohalioglobus sediminis</name>
    <dbReference type="NCBI Taxonomy" id="2606449"/>
    <lineage>
        <taxon>Bacteria</taxon>
        <taxon>Pseudomonadati</taxon>
        <taxon>Pseudomonadota</taxon>
        <taxon>Gammaproteobacteria</taxon>
        <taxon>Cellvibrionales</taxon>
        <taxon>Halieaceae</taxon>
        <taxon>Pseudohalioglobus</taxon>
    </lineage>
</organism>
<dbReference type="PANTHER" id="PTHR22946:SF9">
    <property type="entry name" value="POLYKETIDE TRANSFERASE AF380"/>
    <property type="match status" value="1"/>
</dbReference>
<dbReference type="GO" id="GO:0008236">
    <property type="term" value="F:serine-type peptidase activity"/>
    <property type="evidence" value="ECO:0007669"/>
    <property type="project" value="InterPro"/>
</dbReference>
<dbReference type="EMBL" id="VTUX01000008">
    <property type="protein sequence ID" value="KAA1189122.1"/>
    <property type="molecule type" value="Genomic_DNA"/>
</dbReference>
<dbReference type="GO" id="GO:0052689">
    <property type="term" value="F:carboxylic ester hydrolase activity"/>
    <property type="evidence" value="ECO:0007669"/>
    <property type="project" value="UniProtKB-ARBA"/>
</dbReference>
<feature type="domain" description="Peptidase S9 prolyl oligopeptidase catalytic" evidence="3">
    <location>
        <begin position="119"/>
        <end position="330"/>
    </location>
</feature>
<evidence type="ECO:0000256" key="2">
    <source>
        <dbReference type="SAM" id="SignalP"/>
    </source>
</evidence>
<keyword evidence="5" id="KW-1185">Reference proteome</keyword>
<evidence type="ECO:0000256" key="1">
    <source>
        <dbReference type="ARBA" id="ARBA00022801"/>
    </source>
</evidence>
<dbReference type="InterPro" id="IPR029058">
    <property type="entry name" value="AB_hydrolase_fold"/>
</dbReference>
<sequence>MQTTNRLLISLALMLAASLSPATANAEKVDPTDLQALIGKGGYAFAHVRENTPTEGIRREVVSFSVDDLRQYALVLWPAGEPPGQGWPVVQFNHGYHPDPPRNGFNAQGVSDRPGDYYRETVQALARAGYVTVVPDYRGHNISAGAAFTRRLLADMWYTRDAVACFLALPSLQNIDLGRAYMLGHSMGAGVTLRALLALGDRVRAGAVWSTTAGGGLDYLMQMSLQASAGEDAGTRAKPALDQLAAELENIGNREVLRPIDGAGNLRVPLSIQHAAEDPTTPVAASLRLAAQLYLAGRDYQLMVYPGGDHLFTGEQFATAVARDLAWFERFR</sequence>
<dbReference type="InterPro" id="IPR001375">
    <property type="entry name" value="Peptidase_S9_cat"/>
</dbReference>
<gene>
    <name evidence="4" type="ORF">F0M18_15710</name>
</gene>
<evidence type="ECO:0000259" key="3">
    <source>
        <dbReference type="Pfam" id="PF00326"/>
    </source>
</evidence>
<name>A0A5B0WQ30_9GAMM</name>
<comment type="caution">
    <text evidence="4">The sequence shown here is derived from an EMBL/GenBank/DDBJ whole genome shotgun (WGS) entry which is preliminary data.</text>
</comment>
<dbReference type="InterPro" id="IPR050261">
    <property type="entry name" value="FrsA_esterase"/>
</dbReference>
<protein>
    <submittedName>
        <fullName evidence="4">Alpha/beta fold hydrolase</fullName>
    </submittedName>
</protein>
<dbReference type="Proteomes" id="UP000323708">
    <property type="component" value="Unassembled WGS sequence"/>
</dbReference>
<dbReference type="SUPFAM" id="SSF53474">
    <property type="entry name" value="alpha/beta-Hydrolases"/>
    <property type="match status" value="1"/>
</dbReference>
<dbReference type="Gene3D" id="3.40.50.1820">
    <property type="entry name" value="alpha/beta hydrolase"/>
    <property type="match status" value="1"/>
</dbReference>
<dbReference type="AlphaFoldDB" id="A0A5B0WQ30"/>
<dbReference type="Pfam" id="PF00326">
    <property type="entry name" value="Peptidase_S9"/>
    <property type="match status" value="1"/>
</dbReference>
<keyword evidence="1 4" id="KW-0378">Hydrolase</keyword>
<feature type="chain" id="PRO_5023140419" evidence="2">
    <location>
        <begin position="27"/>
        <end position="332"/>
    </location>
</feature>
<accession>A0A5B0WQ30</accession>
<evidence type="ECO:0000313" key="5">
    <source>
        <dbReference type="Proteomes" id="UP000323708"/>
    </source>
</evidence>
<dbReference type="PANTHER" id="PTHR22946">
    <property type="entry name" value="DIENELACTONE HYDROLASE DOMAIN-CONTAINING PROTEIN-RELATED"/>
    <property type="match status" value="1"/>
</dbReference>
<keyword evidence="2" id="KW-0732">Signal</keyword>
<dbReference type="RefSeq" id="WP_149612420.1">
    <property type="nucleotide sequence ID" value="NZ_VTUX01000008.1"/>
</dbReference>
<evidence type="ECO:0000313" key="4">
    <source>
        <dbReference type="EMBL" id="KAA1189122.1"/>
    </source>
</evidence>
<feature type="signal peptide" evidence="2">
    <location>
        <begin position="1"/>
        <end position="26"/>
    </location>
</feature>
<dbReference type="GO" id="GO:0006508">
    <property type="term" value="P:proteolysis"/>
    <property type="evidence" value="ECO:0007669"/>
    <property type="project" value="InterPro"/>
</dbReference>
<proteinExistence type="predicted"/>
<reference evidence="4 5" key="1">
    <citation type="submission" date="2019-09" db="EMBL/GenBank/DDBJ databases">
        <authorList>
            <person name="Chen X.-Y."/>
        </authorList>
    </citation>
    <scope>NUCLEOTIDE SEQUENCE [LARGE SCALE GENOMIC DNA]</scope>
    <source>
        <strain evidence="4 5">NY5</strain>
    </source>
</reference>